<sequence length="208" mass="25013">MGDHDMVYELYWPIFSDWSQHLEMRILAYYIIMESHPPISRLLNMYWELQTEPSTELYHFHYTYLWSMAHTTDPCHQVFRLNAAQILKYTRKPNQQGWSMYHQADYIDKEYKFGGDFSALTVATETSRMLHFEMNSQMFNVRSNYFNFYIRIDGLTETIHKKLHLNLDSTTQLFNYDQVWDLIKSFADNKDIHVFVAVGHEHQVIQTC</sequence>
<accession>A0A2W1MUQ2</accession>
<name>A0A2W1MUQ2_9FLAO</name>
<reference evidence="2 3" key="1">
    <citation type="submission" date="2018-06" db="EMBL/GenBank/DDBJ databases">
        <title>The draft genome sequence of Crocinitomix sp. SM1701.</title>
        <authorList>
            <person name="Zhang X."/>
        </authorList>
    </citation>
    <scope>NUCLEOTIDE SEQUENCE [LARGE SCALE GENOMIC DNA]</scope>
    <source>
        <strain evidence="2 3">SM1701</strain>
    </source>
</reference>
<feature type="domain" description="Vitellogenin" evidence="1">
    <location>
        <begin position="4"/>
        <end position="65"/>
    </location>
</feature>
<dbReference type="Gene3D" id="1.25.10.20">
    <property type="entry name" value="Vitellinogen, superhelical"/>
    <property type="match status" value="1"/>
</dbReference>
<evidence type="ECO:0000313" key="2">
    <source>
        <dbReference type="EMBL" id="PZE15537.1"/>
    </source>
</evidence>
<dbReference type="Pfam" id="PF01347">
    <property type="entry name" value="Vitellogenin_N"/>
    <property type="match status" value="1"/>
</dbReference>
<dbReference type="SUPFAM" id="SSF48431">
    <property type="entry name" value="Lipovitellin-phosvitin complex, superhelical domain"/>
    <property type="match status" value="1"/>
</dbReference>
<dbReference type="PANTHER" id="PTHR23345:SF33">
    <property type="entry name" value="CROSSVEINLESS D"/>
    <property type="match status" value="1"/>
</dbReference>
<comment type="caution">
    <text evidence="2">The sequence shown here is derived from an EMBL/GenBank/DDBJ whole genome shotgun (WGS) entry which is preliminary data.</text>
</comment>
<dbReference type="AlphaFoldDB" id="A0A2W1MUQ2"/>
<dbReference type="InterPro" id="IPR050733">
    <property type="entry name" value="Vitellogenin/Apolipophorin"/>
</dbReference>
<dbReference type="PANTHER" id="PTHR23345">
    <property type="entry name" value="VITELLOGENIN-RELATED"/>
    <property type="match status" value="1"/>
</dbReference>
<keyword evidence="3" id="KW-1185">Reference proteome</keyword>
<dbReference type="InterPro" id="IPR011030">
    <property type="entry name" value="Lipovitellin_superhlx_dom"/>
</dbReference>
<dbReference type="InterPro" id="IPR001747">
    <property type="entry name" value="Vitellogenin_N"/>
</dbReference>
<feature type="non-terminal residue" evidence="2">
    <location>
        <position position="208"/>
    </location>
</feature>
<dbReference type="Proteomes" id="UP000249248">
    <property type="component" value="Unassembled WGS sequence"/>
</dbReference>
<dbReference type="EMBL" id="QKSB01000078">
    <property type="protein sequence ID" value="PZE15537.1"/>
    <property type="molecule type" value="Genomic_DNA"/>
</dbReference>
<organism evidence="2 3">
    <name type="scientific">Putridiphycobacter roseus</name>
    <dbReference type="NCBI Taxonomy" id="2219161"/>
    <lineage>
        <taxon>Bacteria</taxon>
        <taxon>Pseudomonadati</taxon>
        <taxon>Bacteroidota</taxon>
        <taxon>Flavobacteriia</taxon>
        <taxon>Flavobacteriales</taxon>
        <taxon>Crocinitomicaceae</taxon>
        <taxon>Putridiphycobacter</taxon>
    </lineage>
</organism>
<evidence type="ECO:0000259" key="1">
    <source>
        <dbReference type="Pfam" id="PF01347"/>
    </source>
</evidence>
<protein>
    <recommendedName>
        <fullName evidence="1">Vitellogenin domain-containing protein</fullName>
    </recommendedName>
</protein>
<dbReference type="GO" id="GO:0005319">
    <property type="term" value="F:lipid transporter activity"/>
    <property type="evidence" value="ECO:0007669"/>
    <property type="project" value="InterPro"/>
</dbReference>
<gene>
    <name evidence="2" type="ORF">DNU06_17585</name>
</gene>
<evidence type="ECO:0000313" key="3">
    <source>
        <dbReference type="Proteomes" id="UP000249248"/>
    </source>
</evidence>
<proteinExistence type="predicted"/>